<protein>
    <submittedName>
        <fullName evidence="1">Uncharacterized protein</fullName>
    </submittedName>
</protein>
<reference evidence="1 2" key="1">
    <citation type="journal article" date="2019" name="PLoS Biol.">
        <title>Sex chromosomes control vertical transmission of feminizing Wolbachia symbionts in an isopod.</title>
        <authorList>
            <person name="Becking T."/>
            <person name="Chebbi M.A."/>
            <person name="Giraud I."/>
            <person name="Moumen B."/>
            <person name="Laverre T."/>
            <person name="Caubet Y."/>
            <person name="Peccoud J."/>
            <person name="Gilbert C."/>
            <person name="Cordaux R."/>
        </authorList>
    </citation>
    <scope>NUCLEOTIDE SEQUENCE [LARGE SCALE GENOMIC DNA]</scope>
    <source>
        <strain evidence="1">ANa2</strain>
        <tissue evidence="1">Whole body excluding digestive tract and cuticle</tissue>
    </source>
</reference>
<gene>
    <name evidence="1" type="ORF">Anas_00857</name>
</gene>
<organism evidence="1 2">
    <name type="scientific">Armadillidium nasatum</name>
    <dbReference type="NCBI Taxonomy" id="96803"/>
    <lineage>
        <taxon>Eukaryota</taxon>
        <taxon>Metazoa</taxon>
        <taxon>Ecdysozoa</taxon>
        <taxon>Arthropoda</taxon>
        <taxon>Crustacea</taxon>
        <taxon>Multicrustacea</taxon>
        <taxon>Malacostraca</taxon>
        <taxon>Eumalacostraca</taxon>
        <taxon>Peracarida</taxon>
        <taxon>Isopoda</taxon>
        <taxon>Oniscidea</taxon>
        <taxon>Crinocheta</taxon>
        <taxon>Armadillidiidae</taxon>
        <taxon>Armadillidium</taxon>
    </lineage>
</organism>
<evidence type="ECO:0000313" key="2">
    <source>
        <dbReference type="Proteomes" id="UP000326759"/>
    </source>
</evidence>
<name>A0A5N5SZS5_9CRUS</name>
<comment type="caution">
    <text evidence="1">The sequence shown here is derived from an EMBL/GenBank/DDBJ whole genome shotgun (WGS) entry which is preliminary data.</text>
</comment>
<dbReference type="OrthoDB" id="6379917at2759"/>
<dbReference type="Proteomes" id="UP000326759">
    <property type="component" value="Unassembled WGS sequence"/>
</dbReference>
<sequence length="292" mass="33838">MSKYSVVNNSLRNFDELQHSTRQHAKTVNAFIKTIKYLFHISNAPDFCRHCFFIRYGSNRERTVVSKEADFDLIMVLPPPFSLDTLYPTKFEEGVFMLNAKNNFIIDPKIDKYFTNENQRKLKALVLLMCLEKLKKIWDGWTISTQKSLTNLKIRFDNQRGRALTIDVIPQIGANLECDKIPGCVSQDSFHPVLQSYVNEHNFSAFYVLGFPPHVKDSRMKHLLLQTNFGLLELSGIECSENVRNTVRMCKGISIKTRMREIGLSTFHIKRMALLYLDEIIDLDPYNELGIC</sequence>
<dbReference type="AlphaFoldDB" id="A0A5N5SZS5"/>
<dbReference type="EMBL" id="SEYY01018372">
    <property type="protein sequence ID" value="KAB7499415.1"/>
    <property type="molecule type" value="Genomic_DNA"/>
</dbReference>
<accession>A0A5N5SZS5</accession>
<proteinExistence type="predicted"/>
<evidence type="ECO:0000313" key="1">
    <source>
        <dbReference type="EMBL" id="KAB7499415.1"/>
    </source>
</evidence>
<keyword evidence="2" id="KW-1185">Reference proteome</keyword>